<feature type="transmembrane region" description="Helical" evidence="1">
    <location>
        <begin position="132"/>
        <end position="152"/>
    </location>
</feature>
<keyword evidence="3" id="KW-1185">Reference proteome</keyword>
<feature type="transmembrane region" description="Helical" evidence="1">
    <location>
        <begin position="99"/>
        <end position="120"/>
    </location>
</feature>
<evidence type="ECO:0000256" key="1">
    <source>
        <dbReference type="SAM" id="Phobius"/>
    </source>
</evidence>
<keyword evidence="1" id="KW-0472">Membrane</keyword>
<reference evidence="2 3" key="1">
    <citation type="submission" date="2019-07" db="EMBL/GenBank/DDBJ databases">
        <title>R&amp;d 2014.</title>
        <authorList>
            <person name="Klenk H.-P."/>
        </authorList>
    </citation>
    <scope>NUCLEOTIDE SEQUENCE [LARGE SCALE GENOMIC DNA]</scope>
    <source>
        <strain evidence="2 3">DSM 43868</strain>
    </source>
</reference>
<proteinExistence type="predicted"/>
<keyword evidence="1" id="KW-0812">Transmembrane</keyword>
<gene>
    <name evidence="2" type="ORF">JD77_06327</name>
</gene>
<dbReference type="Proteomes" id="UP000319825">
    <property type="component" value="Unassembled WGS sequence"/>
</dbReference>
<organism evidence="2 3">
    <name type="scientific">Micromonospora olivasterospora</name>
    <dbReference type="NCBI Taxonomy" id="1880"/>
    <lineage>
        <taxon>Bacteria</taxon>
        <taxon>Bacillati</taxon>
        <taxon>Actinomycetota</taxon>
        <taxon>Actinomycetes</taxon>
        <taxon>Micromonosporales</taxon>
        <taxon>Micromonosporaceae</taxon>
        <taxon>Micromonospora</taxon>
    </lineage>
</organism>
<comment type="caution">
    <text evidence="2">The sequence shown here is derived from an EMBL/GenBank/DDBJ whole genome shotgun (WGS) entry which is preliminary data.</text>
</comment>
<sequence>MTATDAQRATVCRPPQPGPYLRELFEVPPPLRLDDIGALCPLDDMVLIRVAGGWSCPSCGAGWSSEGRDGRWSTVTQIVRLADQGDDDGRLSSGRLTRVAVVGVVAAGPAAATVAVAHRYAEHADAVPPELLYSPAVAVGLVGLVLAGRRVVRWVDERRHPLAVDVDEADLDPYGREVLARVRAARQARGEVC</sequence>
<evidence type="ECO:0000313" key="3">
    <source>
        <dbReference type="Proteomes" id="UP000319825"/>
    </source>
</evidence>
<name>A0A562HU36_MICOL</name>
<dbReference type="AlphaFoldDB" id="A0A562HU36"/>
<evidence type="ECO:0000313" key="2">
    <source>
        <dbReference type="EMBL" id="TWH62276.1"/>
    </source>
</evidence>
<accession>A0A562HU36</accession>
<keyword evidence="1" id="KW-1133">Transmembrane helix</keyword>
<protein>
    <submittedName>
        <fullName evidence="2">Uncharacterized protein</fullName>
    </submittedName>
</protein>
<dbReference type="EMBL" id="VLKE01000002">
    <property type="protein sequence ID" value="TWH62276.1"/>
    <property type="molecule type" value="Genomic_DNA"/>
</dbReference>
<dbReference type="RefSeq" id="WP_211372895.1">
    <property type="nucleotide sequence ID" value="NZ_BAAATQ010000102.1"/>
</dbReference>